<protein>
    <submittedName>
        <fullName evidence="3">M1 family metallopeptidase</fullName>
        <ecNumber evidence="3">3.4.11.-</ecNumber>
    </submittedName>
</protein>
<dbReference type="EMBL" id="JBHTKY010000021">
    <property type="protein sequence ID" value="MFD1166621.1"/>
    <property type="molecule type" value="Genomic_DNA"/>
</dbReference>
<reference evidence="4" key="1">
    <citation type="journal article" date="2019" name="Int. J. Syst. Evol. Microbiol.">
        <title>The Global Catalogue of Microorganisms (GCM) 10K type strain sequencing project: providing services to taxonomists for standard genome sequencing and annotation.</title>
        <authorList>
            <consortium name="The Broad Institute Genomics Platform"/>
            <consortium name="The Broad Institute Genome Sequencing Center for Infectious Disease"/>
            <person name="Wu L."/>
            <person name="Ma J."/>
        </authorList>
    </citation>
    <scope>NUCLEOTIDE SEQUENCE [LARGE SCALE GENOMIC DNA]</scope>
    <source>
        <strain evidence="4">CCUG 52468</strain>
    </source>
</reference>
<dbReference type="GO" id="GO:0004177">
    <property type="term" value="F:aminopeptidase activity"/>
    <property type="evidence" value="ECO:0007669"/>
    <property type="project" value="UniProtKB-KW"/>
</dbReference>
<dbReference type="Gene3D" id="1.10.390.10">
    <property type="entry name" value="Neutral Protease Domain 2"/>
    <property type="match status" value="1"/>
</dbReference>
<name>A0ABW3RP62_9SPHI</name>
<proteinExistence type="predicted"/>
<keyword evidence="3" id="KW-0031">Aminopeptidase</keyword>
<dbReference type="EC" id="3.4.11.-" evidence="3"/>
<dbReference type="PANTHER" id="PTHR11533:SF174">
    <property type="entry name" value="PUROMYCIN-SENSITIVE AMINOPEPTIDASE-RELATED"/>
    <property type="match status" value="1"/>
</dbReference>
<gene>
    <name evidence="3" type="ORF">ACFQ2C_13485</name>
</gene>
<sequence length="654" mass="73850">MNKSIFKITLGLLLAQIGISEGTFAQTQKSESVYDYKEAFSPIFYKNNGNVYRSASGKPGHQYWQNAASYDIKVSLDDKTHEVKGTVKIHYTNNSPDELGFIWLQLEQNMFSQESIGQAVVPLTNSRYGDAGSDFDGGYTISNVTGSGKDVKYSINDTRMRIDLPTPLAAKGGKVELSMDFSYIVPQYGADRTGILPTENGDIYAIAQWYPKVSVYDDIMGWNATPYTGPGEFYMEYGDFNVEVTAPANHIVVLGGELLNPEEVWTKEQLDRYNKAKSSDKTVIIRSQDEVTNKNSRPNKSTLTWKYRLENARDVAWASSKAFIVDGAQINLVSGKKALALSAYPKESNGGNAWERSTEYTKASIEYYSKKWMDYPYPVAINVASNVGGMEYPAIVFCGSRAKAGSLWGVTDHEFGHIWFPMIVGSNERLYAWMDEGFNTFINDLSTEAFNNGEYFRRMGDRNAMAKALMHPALEPILTTPQGMKERNIGLLAYYKPGFALRLLRDEVLGPERFDAAFRKYIDYWAYKHPTPDDFFRTIENETGESLNWFWRGWFLNNWSLDQAITDVSYTELDPTKGSVITIANLQKMAMPVVIEATTASGKKVRKKLPVEVWERNATWKFALNTTEKLTSVKIDPDNVYPDINPDNNVWTSK</sequence>
<dbReference type="InterPro" id="IPR014782">
    <property type="entry name" value="Peptidase_M1_dom"/>
</dbReference>
<dbReference type="PANTHER" id="PTHR11533">
    <property type="entry name" value="PROTEASE M1 ZINC METALLOPROTEASE"/>
    <property type="match status" value="1"/>
</dbReference>
<dbReference type="SUPFAM" id="SSF55486">
    <property type="entry name" value="Metalloproteases ('zincins'), catalytic domain"/>
    <property type="match status" value="1"/>
</dbReference>
<evidence type="ECO:0000313" key="4">
    <source>
        <dbReference type="Proteomes" id="UP001597205"/>
    </source>
</evidence>
<dbReference type="Pfam" id="PF01433">
    <property type="entry name" value="Peptidase_M1"/>
    <property type="match status" value="1"/>
</dbReference>
<organism evidence="3 4">
    <name type="scientific">Sphingobacterium daejeonense</name>
    <dbReference type="NCBI Taxonomy" id="371142"/>
    <lineage>
        <taxon>Bacteria</taxon>
        <taxon>Pseudomonadati</taxon>
        <taxon>Bacteroidota</taxon>
        <taxon>Sphingobacteriia</taxon>
        <taxon>Sphingobacteriales</taxon>
        <taxon>Sphingobacteriaceae</taxon>
        <taxon>Sphingobacterium</taxon>
    </lineage>
</organism>
<comment type="caution">
    <text evidence="3">The sequence shown here is derived from an EMBL/GenBank/DDBJ whole genome shotgun (WGS) entry which is preliminary data.</text>
</comment>
<dbReference type="CDD" id="cd09604">
    <property type="entry name" value="M1_APN_like"/>
    <property type="match status" value="1"/>
</dbReference>
<keyword evidence="4" id="KW-1185">Reference proteome</keyword>
<feature type="domain" description="Peptidase M1 membrane alanine aminopeptidase" evidence="2">
    <location>
        <begin position="361"/>
        <end position="554"/>
    </location>
</feature>
<feature type="chain" id="PRO_5047147831" evidence="1">
    <location>
        <begin position="26"/>
        <end position="654"/>
    </location>
</feature>
<accession>A0ABW3RP62</accession>
<feature type="signal peptide" evidence="1">
    <location>
        <begin position="1"/>
        <end position="25"/>
    </location>
</feature>
<evidence type="ECO:0000313" key="3">
    <source>
        <dbReference type="EMBL" id="MFD1166621.1"/>
    </source>
</evidence>
<keyword evidence="3" id="KW-0378">Hydrolase</keyword>
<dbReference type="Proteomes" id="UP001597205">
    <property type="component" value="Unassembled WGS sequence"/>
</dbReference>
<dbReference type="InterPro" id="IPR027268">
    <property type="entry name" value="Peptidase_M4/M1_CTD_sf"/>
</dbReference>
<dbReference type="InterPro" id="IPR050344">
    <property type="entry name" value="Peptidase_M1_aminopeptidases"/>
</dbReference>
<keyword evidence="3" id="KW-0645">Protease</keyword>
<keyword evidence="1" id="KW-0732">Signal</keyword>
<evidence type="ECO:0000259" key="2">
    <source>
        <dbReference type="Pfam" id="PF01433"/>
    </source>
</evidence>
<dbReference type="RefSeq" id="WP_380897427.1">
    <property type="nucleotide sequence ID" value="NZ_JBHTKY010000021.1"/>
</dbReference>
<evidence type="ECO:0000256" key="1">
    <source>
        <dbReference type="SAM" id="SignalP"/>
    </source>
</evidence>